<feature type="region of interest" description="Disordered" evidence="1">
    <location>
        <begin position="74"/>
        <end position="117"/>
    </location>
</feature>
<feature type="region of interest" description="Disordered" evidence="1">
    <location>
        <begin position="28"/>
        <end position="60"/>
    </location>
</feature>
<gene>
    <name evidence="3" type="ORF">FOL46_000118</name>
    <name evidence="2" type="ORF">FOZ61_001897</name>
</gene>
<reference evidence="4 5" key="1">
    <citation type="submission" date="2020-04" db="EMBL/GenBank/DDBJ databases">
        <title>Perkinsus olseni comparative genomics.</title>
        <authorList>
            <person name="Bogema D.R."/>
        </authorList>
    </citation>
    <scope>NUCLEOTIDE SEQUENCE [LARGE SCALE GENOMIC DNA]</scope>
    <source>
        <strain evidence="2">ATCC PRA-179</strain>
        <strain evidence="3">ATCC PRA-31</strain>
    </source>
</reference>
<accession>A0A7J6MX38</accession>
<organism evidence="3 5">
    <name type="scientific">Perkinsus olseni</name>
    <name type="common">Perkinsus atlanticus</name>
    <dbReference type="NCBI Taxonomy" id="32597"/>
    <lineage>
        <taxon>Eukaryota</taxon>
        <taxon>Sar</taxon>
        <taxon>Alveolata</taxon>
        <taxon>Perkinsozoa</taxon>
        <taxon>Perkinsea</taxon>
        <taxon>Perkinsida</taxon>
        <taxon>Perkinsidae</taxon>
        <taxon>Perkinsus</taxon>
    </lineage>
</organism>
<evidence type="ECO:0000313" key="3">
    <source>
        <dbReference type="EMBL" id="KAF4675790.1"/>
    </source>
</evidence>
<feature type="compositionally biased region" description="Polar residues" evidence="1">
    <location>
        <begin position="74"/>
        <end position="83"/>
    </location>
</feature>
<evidence type="ECO:0000313" key="4">
    <source>
        <dbReference type="Proteomes" id="UP000570595"/>
    </source>
</evidence>
<evidence type="ECO:0000256" key="1">
    <source>
        <dbReference type="SAM" id="MobiDB-lite"/>
    </source>
</evidence>
<protein>
    <submittedName>
        <fullName evidence="3">Uncharacterized protein</fullName>
    </submittedName>
</protein>
<sequence>MPHHHGRARYYYSSRHNERAYYRNELEDGDPSYRKTLRGHQHQADTPATVASEKAGRTPANTIKAVDRLDSNCSTFPSELSESSADEGQRGASVLSYESPETTGHTHSLQEHSSLTSTSARIDKLEAAICRMQDSIDRSRQDSACPDASVTVTNELNARLLQLERNVVDTLKDATATVISEVTEDLQDFTYKLAQNQIDLMSEMLRQTLAQAVAIVSSNTPHPPLGSEEPALRKSSLPCERLGGIIPPKGPPPAPPSPPMNRSYPTTSPAPQFPSICLPPRVGSGFSPAAPRIRVGKPMPGDSPRMASSSSEARRLVGIINATSLKSALVNNNHTGIVASTSNTSGTGKSSVTWEYTRDEQARCGGLTREDIRDFFNCGIAGCASVNSFNVVIDCDILAEAGVNYSSHVFDIISILEAFIAAKKTGEYFDVARQWGYVLRNITAGISRVADPLDNHL</sequence>
<proteinExistence type="predicted"/>
<dbReference type="EMBL" id="JABANN010000010">
    <property type="protein sequence ID" value="KAF4675790.1"/>
    <property type="molecule type" value="Genomic_DNA"/>
</dbReference>
<dbReference type="OrthoDB" id="10586472at2759"/>
<evidence type="ECO:0000313" key="2">
    <source>
        <dbReference type="EMBL" id="KAF4670067.1"/>
    </source>
</evidence>
<dbReference type="EMBL" id="JABAHT010000015">
    <property type="protein sequence ID" value="KAF4670067.1"/>
    <property type="molecule type" value="Genomic_DNA"/>
</dbReference>
<feature type="compositionally biased region" description="Pro residues" evidence="1">
    <location>
        <begin position="248"/>
        <end position="259"/>
    </location>
</feature>
<feature type="region of interest" description="Disordered" evidence="1">
    <location>
        <begin position="246"/>
        <end position="268"/>
    </location>
</feature>
<dbReference type="AlphaFoldDB" id="A0A7J6MX38"/>
<feature type="compositionally biased region" description="Polar residues" evidence="1">
    <location>
        <begin position="99"/>
        <end position="117"/>
    </location>
</feature>
<dbReference type="Proteomes" id="UP000570595">
    <property type="component" value="Unassembled WGS sequence"/>
</dbReference>
<comment type="caution">
    <text evidence="3">The sequence shown here is derived from an EMBL/GenBank/DDBJ whole genome shotgun (WGS) entry which is preliminary data.</text>
</comment>
<evidence type="ECO:0000313" key="5">
    <source>
        <dbReference type="Proteomes" id="UP000572268"/>
    </source>
</evidence>
<dbReference type="Proteomes" id="UP000572268">
    <property type="component" value="Unassembled WGS sequence"/>
</dbReference>
<name>A0A7J6MX38_PEROL</name>